<dbReference type="AlphaFoldDB" id="A0A075ARX0"/>
<name>A0A075ARX0_ROZAC</name>
<protein>
    <submittedName>
        <fullName evidence="1">Uncharacterized protein</fullName>
    </submittedName>
</protein>
<gene>
    <name evidence="1" type="ORF">O9G_003714</name>
</gene>
<dbReference type="HOGENOM" id="CLU_1378835_0_0_1"/>
<accession>A0A075ARX0</accession>
<organism evidence="1 2">
    <name type="scientific">Rozella allomycis (strain CSF55)</name>
    <dbReference type="NCBI Taxonomy" id="988480"/>
    <lineage>
        <taxon>Eukaryota</taxon>
        <taxon>Fungi</taxon>
        <taxon>Fungi incertae sedis</taxon>
        <taxon>Cryptomycota</taxon>
        <taxon>Cryptomycota incertae sedis</taxon>
        <taxon>Rozella</taxon>
    </lineage>
</organism>
<reference evidence="1 2" key="1">
    <citation type="journal article" date="2013" name="Curr. Biol.">
        <title>Shared signatures of parasitism and phylogenomics unite Cryptomycota and microsporidia.</title>
        <authorList>
            <person name="James T.Y."/>
            <person name="Pelin A."/>
            <person name="Bonen L."/>
            <person name="Ahrendt S."/>
            <person name="Sain D."/>
            <person name="Corradi N."/>
            <person name="Stajich J.E."/>
        </authorList>
    </citation>
    <scope>NUCLEOTIDE SEQUENCE [LARGE SCALE GENOMIC DNA]</scope>
    <source>
        <strain evidence="1 2">CSF55</strain>
    </source>
</reference>
<evidence type="ECO:0000313" key="2">
    <source>
        <dbReference type="Proteomes" id="UP000030755"/>
    </source>
</evidence>
<proteinExistence type="predicted"/>
<dbReference type="Proteomes" id="UP000030755">
    <property type="component" value="Unassembled WGS sequence"/>
</dbReference>
<keyword evidence="2" id="KW-1185">Reference proteome</keyword>
<evidence type="ECO:0000313" key="1">
    <source>
        <dbReference type="EMBL" id="EPZ32983.1"/>
    </source>
</evidence>
<sequence>MHFISCSYLVVYLKPECPKIPVGEIANINSSLLRGMYMKLVRLGVLTSLLGVGLAELFDPFTFGRMDCVTMEATSNYNVEEICDTADTKDPDGNDVSIPSFLRVTSQQDFTQIGTGIKNTIYKSNYECKRPRKYMCKWFGSRPSCSPDPCSENEEYKLEMNPPLKAECQWSGAKRLCCKERPNWESKDFEERGKTCPK</sequence>
<dbReference type="EMBL" id="KE561091">
    <property type="protein sequence ID" value="EPZ32983.1"/>
    <property type="molecule type" value="Genomic_DNA"/>
</dbReference>